<dbReference type="RefSeq" id="WP_113031715.1">
    <property type="nucleotide sequence ID" value="NZ_QMFB01000008.1"/>
</dbReference>
<feature type="transmembrane region" description="Helical" evidence="1">
    <location>
        <begin position="12"/>
        <end position="29"/>
    </location>
</feature>
<accession>A0A329MKE3</accession>
<evidence type="ECO:0000313" key="2">
    <source>
        <dbReference type="EMBL" id="RAV20319.1"/>
    </source>
</evidence>
<evidence type="ECO:0000256" key="1">
    <source>
        <dbReference type="SAM" id="Phobius"/>
    </source>
</evidence>
<proteinExistence type="predicted"/>
<name>A0A329MKE3_9BACL</name>
<keyword evidence="3" id="KW-1185">Reference proteome</keyword>
<protein>
    <submittedName>
        <fullName evidence="2">Uncharacterized protein</fullName>
    </submittedName>
</protein>
<sequence length="141" mass="15589">MDQLTAFLQDRWLVVVIAVVVLFLIVKLVKTVIKWVLVLAILAVVIVYGATYKDKLLEVTDTIGTAVTNEIKDQALKAVTNEAKDATYKKNDDGSYTVSTKSIRIDATPGSNDAKITFMGQTFNLKIDEALQKVIDQAKQK</sequence>
<dbReference type="OrthoDB" id="2613807at2"/>
<comment type="caution">
    <text evidence="2">The sequence shown here is derived from an EMBL/GenBank/DDBJ whole genome shotgun (WGS) entry which is preliminary data.</text>
</comment>
<evidence type="ECO:0000313" key="3">
    <source>
        <dbReference type="Proteomes" id="UP000250369"/>
    </source>
</evidence>
<gene>
    <name evidence="2" type="ORF">DQG23_15195</name>
</gene>
<organism evidence="2 3">
    <name type="scientific">Paenibacillus contaminans</name>
    <dbReference type="NCBI Taxonomy" id="450362"/>
    <lineage>
        <taxon>Bacteria</taxon>
        <taxon>Bacillati</taxon>
        <taxon>Bacillota</taxon>
        <taxon>Bacilli</taxon>
        <taxon>Bacillales</taxon>
        <taxon>Paenibacillaceae</taxon>
        <taxon>Paenibacillus</taxon>
    </lineage>
</organism>
<reference evidence="2 3" key="1">
    <citation type="journal article" date="2009" name="Int. J. Syst. Evol. Microbiol.">
        <title>Paenibacillus contaminans sp. nov., isolated from a contaminated laboratory plate.</title>
        <authorList>
            <person name="Chou J.H."/>
            <person name="Lee J.H."/>
            <person name="Lin M.C."/>
            <person name="Chang P.S."/>
            <person name="Arun A.B."/>
            <person name="Young C.C."/>
            <person name="Chen W.M."/>
        </authorList>
    </citation>
    <scope>NUCLEOTIDE SEQUENCE [LARGE SCALE GENOMIC DNA]</scope>
    <source>
        <strain evidence="2 3">CKOBP-6</strain>
    </source>
</reference>
<keyword evidence="1" id="KW-0812">Transmembrane</keyword>
<dbReference type="EMBL" id="QMFB01000008">
    <property type="protein sequence ID" value="RAV20319.1"/>
    <property type="molecule type" value="Genomic_DNA"/>
</dbReference>
<dbReference type="Proteomes" id="UP000250369">
    <property type="component" value="Unassembled WGS sequence"/>
</dbReference>
<dbReference type="AlphaFoldDB" id="A0A329MKE3"/>
<keyword evidence="1" id="KW-1133">Transmembrane helix</keyword>
<feature type="transmembrane region" description="Helical" evidence="1">
    <location>
        <begin position="35"/>
        <end position="52"/>
    </location>
</feature>
<keyword evidence="1" id="KW-0472">Membrane</keyword>